<dbReference type="Gene3D" id="1.10.287.950">
    <property type="entry name" value="Methyl-accepting chemotaxis protein"/>
    <property type="match status" value="1"/>
</dbReference>
<reference evidence="13 14" key="2">
    <citation type="submission" date="2020-08" db="EMBL/GenBank/DDBJ databases">
        <title>Stappia taiwanensis sp. nov., isolated from a coastal thermal spring.</title>
        <authorList>
            <person name="Kampfer P."/>
        </authorList>
    </citation>
    <scope>NUCLEOTIDE SEQUENCE [LARGE SCALE GENOMIC DNA]</scope>
    <source>
        <strain evidence="13 14">DSM 23284</strain>
    </source>
</reference>
<dbReference type="PROSITE" id="PS50192">
    <property type="entry name" value="T_SNARE"/>
    <property type="match status" value="1"/>
</dbReference>
<evidence type="ECO:0000256" key="8">
    <source>
        <dbReference type="ARBA" id="ARBA00029447"/>
    </source>
</evidence>
<dbReference type="CDD" id="cd06225">
    <property type="entry name" value="HAMP"/>
    <property type="match status" value="1"/>
</dbReference>
<organism evidence="13 14">
    <name type="scientific">Stappia taiwanensis</name>
    <dbReference type="NCBI Taxonomy" id="992267"/>
    <lineage>
        <taxon>Bacteria</taxon>
        <taxon>Pseudomonadati</taxon>
        <taxon>Pseudomonadota</taxon>
        <taxon>Alphaproteobacteria</taxon>
        <taxon>Hyphomicrobiales</taxon>
        <taxon>Stappiaceae</taxon>
        <taxon>Stappia</taxon>
    </lineage>
</organism>
<keyword evidence="3" id="KW-0997">Cell inner membrane</keyword>
<gene>
    <name evidence="13" type="ORF">H1W37_16840</name>
</gene>
<feature type="domain" description="T-SNARE coiled-coil homology" evidence="11">
    <location>
        <begin position="464"/>
        <end position="516"/>
    </location>
</feature>
<evidence type="ECO:0000256" key="5">
    <source>
        <dbReference type="ARBA" id="ARBA00022989"/>
    </source>
</evidence>
<dbReference type="AlphaFoldDB" id="A0A838XQ00"/>
<dbReference type="GO" id="GO:0005886">
    <property type="term" value="C:plasma membrane"/>
    <property type="evidence" value="ECO:0007669"/>
    <property type="project" value="UniProtKB-SubCell"/>
</dbReference>
<evidence type="ECO:0000256" key="3">
    <source>
        <dbReference type="ARBA" id="ARBA00022519"/>
    </source>
</evidence>
<sequence length="558" mass="59136">MSIKQKMLVLVAGSLAALLLVLGVQTYTFYGSMMEGRRDMVRSQVETAHSLVTKLAEDAKAGKMTLEEAQEAARETLRVLRYNETDYFLVIDSSPEREGFVVMHPSPSVEGKSLLSMKDANGVELVVGQLEAARKGGGYTEFVFPRLGETEPAPKVSYSLNFAPWQWTITSALYVDDVNQAFAAEMTRTAMWVVPMLALIIAAGLFLSNSITRPLAAITDAMRQLADGQMNIEIPGEGRNDEIGHMASATGVFRDNMIRAQELSAAQADEQKSRDARALRIQSLTQSFDESAAALLRTVTASADDMERNARNMSDTADDTNARATTVASAAQQAAANVQTVASATEELSSSILEIGSQVSKSSEIASQAVSEAERTNHQIHGLAEAAEKIGQVVNMIAAIAEQTNLLALNATIEAARAGDAGRGFAVVAAEVKELASQTSNATEEITAQIGSIQRETETAVGAVQSIGKTVEEMNAIASAIAAAVEEQGAATGEIARNVEEAARGTQDVTGNILGVSDAANETRAAANDVTNAATAVSRDASALKTEVERFLQDVRAA</sequence>
<dbReference type="InterPro" id="IPR004089">
    <property type="entry name" value="MCPsignal_dom"/>
</dbReference>
<dbReference type="SMART" id="SM01049">
    <property type="entry name" value="Cache_2"/>
    <property type="match status" value="1"/>
</dbReference>
<dbReference type="Proteomes" id="UP000559404">
    <property type="component" value="Unassembled WGS sequence"/>
</dbReference>
<accession>A0A838XQ00</accession>
<dbReference type="InterPro" id="IPR000727">
    <property type="entry name" value="T_SNARE_dom"/>
</dbReference>
<evidence type="ECO:0000313" key="14">
    <source>
        <dbReference type="Proteomes" id="UP000559404"/>
    </source>
</evidence>
<dbReference type="Gene3D" id="1.10.8.500">
    <property type="entry name" value="HAMP domain in histidine kinase"/>
    <property type="match status" value="1"/>
</dbReference>
<dbReference type="Pfam" id="PF00672">
    <property type="entry name" value="HAMP"/>
    <property type="match status" value="1"/>
</dbReference>
<evidence type="ECO:0000259" key="10">
    <source>
        <dbReference type="PROSITE" id="PS50111"/>
    </source>
</evidence>
<keyword evidence="14" id="KW-1185">Reference proteome</keyword>
<dbReference type="InterPro" id="IPR003660">
    <property type="entry name" value="HAMP_dom"/>
</dbReference>
<comment type="similarity">
    <text evidence="8">Belongs to the methyl-accepting chemotaxis (MCP) protein family.</text>
</comment>
<dbReference type="InterPro" id="IPR033480">
    <property type="entry name" value="sCache_2"/>
</dbReference>
<dbReference type="PANTHER" id="PTHR32089">
    <property type="entry name" value="METHYL-ACCEPTING CHEMOTAXIS PROTEIN MCPB"/>
    <property type="match status" value="1"/>
</dbReference>
<dbReference type="PROSITE" id="PS50885">
    <property type="entry name" value="HAMP"/>
    <property type="match status" value="1"/>
</dbReference>
<keyword evidence="7 9" id="KW-0807">Transducer</keyword>
<comment type="subcellular location">
    <subcellularLocation>
        <location evidence="1">Cell inner membrane</location>
        <topology evidence="1">Multi-pass membrane protein</topology>
    </subcellularLocation>
</comment>
<dbReference type="Gene3D" id="3.30.450.20">
    <property type="entry name" value="PAS domain"/>
    <property type="match status" value="1"/>
</dbReference>
<evidence type="ECO:0000256" key="6">
    <source>
        <dbReference type="ARBA" id="ARBA00023136"/>
    </source>
</evidence>
<dbReference type="Pfam" id="PF00015">
    <property type="entry name" value="MCPsignal"/>
    <property type="match status" value="1"/>
</dbReference>
<evidence type="ECO:0000256" key="4">
    <source>
        <dbReference type="ARBA" id="ARBA00022692"/>
    </source>
</evidence>
<keyword evidence="5" id="KW-1133">Transmembrane helix</keyword>
<dbReference type="SUPFAM" id="SSF58104">
    <property type="entry name" value="Methyl-accepting chemotaxis protein (MCP) signaling domain"/>
    <property type="match status" value="1"/>
</dbReference>
<proteinExistence type="inferred from homology"/>
<feature type="domain" description="HAMP" evidence="12">
    <location>
        <begin position="209"/>
        <end position="262"/>
    </location>
</feature>
<keyword evidence="4" id="KW-0812">Transmembrane</keyword>
<name>A0A838XQ00_9HYPH</name>
<dbReference type="SMART" id="SM00283">
    <property type="entry name" value="MA"/>
    <property type="match status" value="1"/>
</dbReference>
<dbReference type="EMBL" id="JACEON010000017">
    <property type="protein sequence ID" value="MBA4613329.1"/>
    <property type="molecule type" value="Genomic_DNA"/>
</dbReference>
<keyword evidence="6" id="KW-0472">Membrane</keyword>
<keyword evidence="2" id="KW-1003">Cell membrane</keyword>
<evidence type="ECO:0000256" key="7">
    <source>
        <dbReference type="ARBA" id="ARBA00023224"/>
    </source>
</evidence>
<dbReference type="RefSeq" id="WP_181761518.1">
    <property type="nucleotide sequence ID" value="NZ_BMCR01000001.1"/>
</dbReference>
<comment type="caution">
    <text evidence="13">The sequence shown here is derived from an EMBL/GenBank/DDBJ whole genome shotgun (WGS) entry which is preliminary data.</text>
</comment>
<dbReference type="GO" id="GO:0007165">
    <property type="term" value="P:signal transduction"/>
    <property type="evidence" value="ECO:0007669"/>
    <property type="project" value="UniProtKB-KW"/>
</dbReference>
<reference evidence="13 14" key="1">
    <citation type="submission" date="2020-07" db="EMBL/GenBank/DDBJ databases">
        <authorList>
            <person name="Li M."/>
        </authorList>
    </citation>
    <scope>NUCLEOTIDE SEQUENCE [LARGE SCALE GENOMIC DNA]</scope>
    <source>
        <strain evidence="13 14">DSM 23284</strain>
    </source>
</reference>
<dbReference type="Pfam" id="PF17200">
    <property type="entry name" value="sCache_2"/>
    <property type="match status" value="1"/>
</dbReference>
<dbReference type="PANTHER" id="PTHR32089:SF112">
    <property type="entry name" value="LYSOZYME-LIKE PROTEIN-RELATED"/>
    <property type="match status" value="1"/>
</dbReference>
<dbReference type="SMART" id="SM00304">
    <property type="entry name" value="HAMP"/>
    <property type="match status" value="1"/>
</dbReference>
<dbReference type="PROSITE" id="PS50111">
    <property type="entry name" value="CHEMOTAXIS_TRANSDUC_2"/>
    <property type="match status" value="1"/>
</dbReference>
<evidence type="ECO:0000259" key="12">
    <source>
        <dbReference type="PROSITE" id="PS50885"/>
    </source>
</evidence>
<evidence type="ECO:0000313" key="13">
    <source>
        <dbReference type="EMBL" id="MBA4613329.1"/>
    </source>
</evidence>
<protein>
    <submittedName>
        <fullName evidence="13">Cache domain-containing protein</fullName>
    </submittedName>
</protein>
<evidence type="ECO:0000256" key="1">
    <source>
        <dbReference type="ARBA" id="ARBA00004429"/>
    </source>
</evidence>
<evidence type="ECO:0000256" key="2">
    <source>
        <dbReference type="ARBA" id="ARBA00022475"/>
    </source>
</evidence>
<evidence type="ECO:0000256" key="9">
    <source>
        <dbReference type="PROSITE-ProRule" id="PRU00284"/>
    </source>
</evidence>
<feature type="domain" description="Methyl-accepting transducer" evidence="10">
    <location>
        <begin position="302"/>
        <end position="538"/>
    </location>
</feature>
<evidence type="ECO:0000259" key="11">
    <source>
        <dbReference type="PROSITE" id="PS50192"/>
    </source>
</evidence>